<dbReference type="PANTHER" id="PTHR33164">
    <property type="entry name" value="TRANSCRIPTIONAL REGULATOR, MARR FAMILY"/>
    <property type="match status" value="1"/>
</dbReference>
<comment type="caution">
    <text evidence="2">The sequence shown here is derived from an EMBL/GenBank/DDBJ whole genome shotgun (WGS) entry which is preliminary data.</text>
</comment>
<dbReference type="SUPFAM" id="SSF46785">
    <property type="entry name" value="Winged helix' DNA-binding domain"/>
    <property type="match status" value="1"/>
</dbReference>
<evidence type="ECO:0000259" key="1">
    <source>
        <dbReference type="PROSITE" id="PS50995"/>
    </source>
</evidence>
<dbReference type="InterPro" id="IPR036390">
    <property type="entry name" value="WH_DNA-bd_sf"/>
</dbReference>
<reference evidence="2 3" key="1">
    <citation type="journal article" date="2023" name="Antonie Van Leeuwenhoek">
        <title>Mesoterricola silvestris gen. nov., sp. nov., Mesoterricola sediminis sp. nov., Geothrix oryzae sp. nov., Geothrix edaphica sp. nov., Geothrix rubra sp. nov., and Geothrix limicola sp. nov., six novel members of Acidobacteriota isolated from soils.</title>
        <authorList>
            <person name="Itoh H."/>
            <person name="Sugisawa Y."/>
            <person name="Mise K."/>
            <person name="Xu Z."/>
            <person name="Kuniyasu M."/>
            <person name="Ushijima N."/>
            <person name="Kawano K."/>
            <person name="Kobayashi E."/>
            <person name="Shiratori Y."/>
            <person name="Masuda Y."/>
            <person name="Senoo K."/>
        </authorList>
    </citation>
    <scope>NUCLEOTIDE SEQUENCE [LARGE SCALE GENOMIC DNA]</scope>
    <source>
        <strain evidence="2 3">Red803</strain>
    </source>
</reference>
<dbReference type="SMART" id="SM00347">
    <property type="entry name" value="HTH_MARR"/>
    <property type="match status" value="1"/>
</dbReference>
<dbReference type="PROSITE" id="PS50995">
    <property type="entry name" value="HTH_MARR_2"/>
    <property type="match status" value="1"/>
</dbReference>
<keyword evidence="3" id="KW-1185">Reference proteome</keyword>
<dbReference type="InterPro" id="IPR036388">
    <property type="entry name" value="WH-like_DNA-bd_sf"/>
</dbReference>
<dbReference type="CDD" id="cd00090">
    <property type="entry name" value="HTH_ARSR"/>
    <property type="match status" value="1"/>
</dbReference>
<organism evidence="2 3">
    <name type="scientific">Geothrix rubra</name>
    <dbReference type="NCBI Taxonomy" id="2927977"/>
    <lineage>
        <taxon>Bacteria</taxon>
        <taxon>Pseudomonadati</taxon>
        <taxon>Acidobacteriota</taxon>
        <taxon>Holophagae</taxon>
        <taxon>Holophagales</taxon>
        <taxon>Holophagaceae</taxon>
        <taxon>Geothrix</taxon>
    </lineage>
</organism>
<dbReference type="EMBL" id="BSDD01000004">
    <property type="protein sequence ID" value="GLH70596.1"/>
    <property type="molecule type" value="Genomic_DNA"/>
</dbReference>
<dbReference type="InterPro" id="IPR000835">
    <property type="entry name" value="HTH_MarR-typ"/>
</dbReference>
<feature type="domain" description="HTH marR-type" evidence="1">
    <location>
        <begin position="1"/>
        <end position="141"/>
    </location>
</feature>
<gene>
    <name evidence="2" type="ORF">GETHPA_21290</name>
</gene>
<dbReference type="InterPro" id="IPR039422">
    <property type="entry name" value="MarR/SlyA-like"/>
</dbReference>
<dbReference type="SMART" id="SM00418">
    <property type="entry name" value="HTH_ARSR"/>
    <property type="match status" value="1"/>
</dbReference>
<proteinExistence type="predicted"/>
<protein>
    <recommendedName>
        <fullName evidence="1">HTH marR-type domain-containing protein</fullName>
    </recommendedName>
</protein>
<dbReference type="InterPro" id="IPR001845">
    <property type="entry name" value="HTH_ArsR_DNA-bd_dom"/>
</dbReference>
<accession>A0ABQ5Q850</accession>
<dbReference type="Proteomes" id="UP001165089">
    <property type="component" value="Unassembled WGS sequence"/>
</dbReference>
<evidence type="ECO:0000313" key="2">
    <source>
        <dbReference type="EMBL" id="GLH70596.1"/>
    </source>
</evidence>
<name>A0ABQ5Q850_9BACT</name>
<evidence type="ECO:0000313" key="3">
    <source>
        <dbReference type="Proteomes" id="UP001165089"/>
    </source>
</evidence>
<dbReference type="Gene3D" id="1.10.10.10">
    <property type="entry name" value="Winged helix-like DNA-binding domain superfamily/Winged helix DNA-binding domain"/>
    <property type="match status" value="1"/>
</dbReference>
<dbReference type="PANTHER" id="PTHR33164:SF43">
    <property type="entry name" value="HTH-TYPE TRANSCRIPTIONAL REPRESSOR YETL"/>
    <property type="match status" value="1"/>
</dbReference>
<sequence>MQLSDRWASASLPHIVTAVKSRLRQVAFRRLAPHRISPQQYQLLMAIAEQGGRCQGDLARCTWMDKPTASRILRTLQDRGLIRAEADPTHGRRVLFRLQPAAEPLVEELQAYRRYIREGIERGFTPEEKRQIRVFMGVVMANLDRMDAESGGSPDGTEE</sequence>
<dbReference type="InterPro" id="IPR011991">
    <property type="entry name" value="ArsR-like_HTH"/>
</dbReference>
<dbReference type="Pfam" id="PF12802">
    <property type="entry name" value="MarR_2"/>
    <property type="match status" value="1"/>
</dbReference>